<dbReference type="InterPro" id="IPR029787">
    <property type="entry name" value="Nucleotide_cyclase"/>
</dbReference>
<dbReference type="EMBL" id="BOPH01000149">
    <property type="protein sequence ID" value="GIJ75139.1"/>
    <property type="molecule type" value="Genomic_DNA"/>
</dbReference>
<dbReference type="GO" id="GO:0005886">
    <property type="term" value="C:plasma membrane"/>
    <property type="evidence" value="ECO:0007669"/>
    <property type="project" value="TreeGrafter"/>
</dbReference>
<dbReference type="AlphaFoldDB" id="A0A8J4A3P7"/>
<gene>
    <name evidence="4" type="ORF">Voc01_100560</name>
</gene>
<sequence>MSLLWMISGLTLGLACLHPSMLDLETPSAVVNPDLGPVRLTALAFATLLAPAALLIQCLRGAPLFVPLICASCSVLFLPAIFRLAGVLAVQRRMAVTDMLTGLHSRRYFEDASSAQARRRNHTAVLLLDIDHFKRVNDTYGHDGGDLVLREVGQRLPEPYAGGRAGSIRGRGVRRPPAEHHVRRGAGDRRADPCGDRRTPGRGRRRRHHHDHGVDRRGLPAG</sequence>
<keyword evidence="5" id="KW-1185">Reference proteome</keyword>
<dbReference type="InterPro" id="IPR050469">
    <property type="entry name" value="Diguanylate_Cyclase"/>
</dbReference>
<dbReference type="GO" id="GO:0043709">
    <property type="term" value="P:cell adhesion involved in single-species biofilm formation"/>
    <property type="evidence" value="ECO:0007669"/>
    <property type="project" value="TreeGrafter"/>
</dbReference>
<evidence type="ECO:0000256" key="2">
    <source>
        <dbReference type="SAM" id="Phobius"/>
    </source>
</evidence>
<keyword evidence="2" id="KW-0812">Transmembrane</keyword>
<keyword evidence="2" id="KW-0472">Membrane</keyword>
<comment type="caution">
    <text evidence="4">The sequence shown here is derived from an EMBL/GenBank/DDBJ whole genome shotgun (WGS) entry which is preliminary data.</text>
</comment>
<dbReference type="GO" id="GO:1902201">
    <property type="term" value="P:negative regulation of bacterial-type flagellum-dependent cell motility"/>
    <property type="evidence" value="ECO:0007669"/>
    <property type="project" value="TreeGrafter"/>
</dbReference>
<feature type="transmembrane region" description="Helical" evidence="2">
    <location>
        <begin position="38"/>
        <end position="56"/>
    </location>
</feature>
<feature type="domain" description="GGDEF" evidence="3">
    <location>
        <begin position="121"/>
        <end position="222"/>
    </location>
</feature>
<organism evidence="4 5">
    <name type="scientific">Virgisporangium ochraceum</name>
    <dbReference type="NCBI Taxonomy" id="65505"/>
    <lineage>
        <taxon>Bacteria</taxon>
        <taxon>Bacillati</taxon>
        <taxon>Actinomycetota</taxon>
        <taxon>Actinomycetes</taxon>
        <taxon>Micromonosporales</taxon>
        <taxon>Micromonosporaceae</taxon>
        <taxon>Virgisporangium</taxon>
    </lineage>
</organism>
<evidence type="ECO:0000256" key="1">
    <source>
        <dbReference type="SAM" id="MobiDB-lite"/>
    </source>
</evidence>
<accession>A0A8J4A3P7</accession>
<feature type="compositionally biased region" description="Basic and acidic residues" evidence="1">
    <location>
        <begin position="176"/>
        <end position="199"/>
    </location>
</feature>
<dbReference type="NCBIfam" id="TIGR00254">
    <property type="entry name" value="GGDEF"/>
    <property type="match status" value="1"/>
</dbReference>
<dbReference type="Proteomes" id="UP000635606">
    <property type="component" value="Unassembled WGS sequence"/>
</dbReference>
<protein>
    <recommendedName>
        <fullName evidence="3">GGDEF domain-containing protein</fullName>
    </recommendedName>
</protein>
<name>A0A8J4A3P7_9ACTN</name>
<feature type="region of interest" description="Disordered" evidence="1">
    <location>
        <begin position="159"/>
        <end position="222"/>
    </location>
</feature>
<dbReference type="Pfam" id="PF00990">
    <property type="entry name" value="GGDEF"/>
    <property type="match status" value="1"/>
</dbReference>
<dbReference type="PANTHER" id="PTHR45138">
    <property type="entry name" value="REGULATORY COMPONENTS OF SENSORY TRANSDUCTION SYSTEM"/>
    <property type="match status" value="1"/>
</dbReference>
<feature type="transmembrane region" description="Helical" evidence="2">
    <location>
        <begin position="68"/>
        <end position="90"/>
    </location>
</feature>
<dbReference type="Gene3D" id="3.30.70.270">
    <property type="match status" value="1"/>
</dbReference>
<feature type="compositionally biased region" description="Basic residues" evidence="1">
    <location>
        <begin position="200"/>
        <end position="211"/>
    </location>
</feature>
<dbReference type="SMART" id="SM00267">
    <property type="entry name" value="GGDEF"/>
    <property type="match status" value="1"/>
</dbReference>
<dbReference type="PANTHER" id="PTHR45138:SF9">
    <property type="entry name" value="DIGUANYLATE CYCLASE DGCM-RELATED"/>
    <property type="match status" value="1"/>
</dbReference>
<evidence type="ECO:0000259" key="3">
    <source>
        <dbReference type="PROSITE" id="PS50887"/>
    </source>
</evidence>
<evidence type="ECO:0000313" key="4">
    <source>
        <dbReference type="EMBL" id="GIJ75139.1"/>
    </source>
</evidence>
<dbReference type="InterPro" id="IPR000160">
    <property type="entry name" value="GGDEF_dom"/>
</dbReference>
<evidence type="ECO:0000313" key="5">
    <source>
        <dbReference type="Proteomes" id="UP000635606"/>
    </source>
</evidence>
<dbReference type="PROSITE" id="PS50887">
    <property type="entry name" value="GGDEF"/>
    <property type="match status" value="1"/>
</dbReference>
<dbReference type="CDD" id="cd01949">
    <property type="entry name" value="GGDEF"/>
    <property type="match status" value="1"/>
</dbReference>
<keyword evidence="2" id="KW-1133">Transmembrane helix</keyword>
<dbReference type="GO" id="GO:0052621">
    <property type="term" value="F:diguanylate cyclase activity"/>
    <property type="evidence" value="ECO:0007669"/>
    <property type="project" value="TreeGrafter"/>
</dbReference>
<proteinExistence type="predicted"/>
<reference evidence="4" key="1">
    <citation type="submission" date="2021-01" db="EMBL/GenBank/DDBJ databases">
        <title>Whole genome shotgun sequence of Virgisporangium ochraceum NBRC 16418.</title>
        <authorList>
            <person name="Komaki H."/>
            <person name="Tamura T."/>
        </authorList>
    </citation>
    <scope>NUCLEOTIDE SEQUENCE</scope>
    <source>
        <strain evidence="4">NBRC 16418</strain>
    </source>
</reference>
<dbReference type="SUPFAM" id="SSF55073">
    <property type="entry name" value="Nucleotide cyclase"/>
    <property type="match status" value="1"/>
</dbReference>
<dbReference type="InterPro" id="IPR043128">
    <property type="entry name" value="Rev_trsase/Diguanyl_cyclase"/>
</dbReference>
<feature type="compositionally biased region" description="Basic and acidic residues" evidence="1">
    <location>
        <begin position="212"/>
        <end position="222"/>
    </location>
</feature>